<evidence type="ECO:0000256" key="4">
    <source>
        <dbReference type="SAM" id="SignalP"/>
    </source>
</evidence>
<dbReference type="WBParaSite" id="PgR223_g001_t01">
    <property type="protein sequence ID" value="PgR223_g001_t01"/>
    <property type="gene ID" value="PgR223_g001"/>
</dbReference>
<dbReference type="SMART" id="SM00369">
    <property type="entry name" value="LRR_TYP"/>
    <property type="match status" value="3"/>
</dbReference>
<proteinExistence type="predicted"/>
<evidence type="ECO:0000256" key="3">
    <source>
        <dbReference type="ARBA" id="ARBA00022737"/>
    </source>
</evidence>
<dbReference type="InterPro" id="IPR032675">
    <property type="entry name" value="LRR_dom_sf"/>
</dbReference>
<reference evidence="6" key="1">
    <citation type="submission" date="2022-11" db="UniProtKB">
        <authorList>
            <consortium name="WormBaseParasite"/>
        </authorList>
    </citation>
    <scope>IDENTIFICATION</scope>
</reference>
<organism evidence="5 6">
    <name type="scientific">Parascaris univalens</name>
    <name type="common">Nematode worm</name>
    <dbReference type="NCBI Taxonomy" id="6257"/>
    <lineage>
        <taxon>Eukaryota</taxon>
        <taxon>Metazoa</taxon>
        <taxon>Ecdysozoa</taxon>
        <taxon>Nematoda</taxon>
        <taxon>Chromadorea</taxon>
        <taxon>Rhabditida</taxon>
        <taxon>Spirurina</taxon>
        <taxon>Ascaridomorpha</taxon>
        <taxon>Ascaridoidea</taxon>
        <taxon>Ascarididae</taxon>
        <taxon>Parascaris</taxon>
    </lineage>
</organism>
<dbReference type="PANTHER" id="PTHR24369:SF210">
    <property type="entry name" value="CHAOPTIN-RELATED"/>
    <property type="match status" value="1"/>
</dbReference>
<dbReference type="Gene3D" id="3.80.10.10">
    <property type="entry name" value="Ribonuclease Inhibitor"/>
    <property type="match status" value="2"/>
</dbReference>
<protein>
    <submittedName>
        <fullName evidence="6">Transthyretin-like protein 5</fullName>
    </submittedName>
</protein>
<evidence type="ECO:0000256" key="2">
    <source>
        <dbReference type="ARBA" id="ARBA00022729"/>
    </source>
</evidence>
<keyword evidence="3" id="KW-0677">Repeat</keyword>
<sequence>MTARLVTLILYLLVTGAVAQVPRLCPASCYCETADKISCERAEFETVPTNWPTSIRVLIIKSCSLLRIQKHAFRRYAKLEELIIEGCEHLRSLEKYAFRGLNHLRLLRLASNGNLTEVAKNAFSLISNTHGLRIQLDNNAFKIIRPGIFRQSNHLRELSIKGENLHIEANAFTSLTRIDFFNLIGVAHIEPLAFENVSRVHRFEIRGSILSLSEGVLSSMSHVKEIHISDNQIESIETNAFSGLFTIGRLQLRGNSIQNISGHAFSSIVNIGEIIIENNFIAHLHTEALLSSAWRTKFRDNTLRCGCEIVWIQHIKDTLLLKRNFCGPEEYYVSLMNYKPVMCVPQQGGLSSIAFAAVPDSLFLWAPLLLVTLLFRSWQV</sequence>
<feature type="signal peptide" evidence="4">
    <location>
        <begin position="1"/>
        <end position="19"/>
    </location>
</feature>
<dbReference type="GO" id="GO:0005886">
    <property type="term" value="C:plasma membrane"/>
    <property type="evidence" value="ECO:0007669"/>
    <property type="project" value="TreeGrafter"/>
</dbReference>
<accession>A0A915CI67</accession>
<dbReference type="Proteomes" id="UP000887569">
    <property type="component" value="Unplaced"/>
</dbReference>
<keyword evidence="5" id="KW-1185">Reference proteome</keyword>
<dbReference type="Pfam" id="PF13306">
    <property type="entry name" value="LRR_5"/>
    <property type="match status" value="1"/>
</dbReference>
<evidence type="ECO:0000313" key="5">
    <source>
        <dbReference type="Proteomes" id="UP000887569"/>
    </source>
</evidence>
<dbReference type="InterPro" id="IPR026906">
    <property type="entry name" value="LRR_5"/>
</dbReference>
<dbReference type="SUPFAM" id="SSF52058">
    <property type="entry name" value="L domain-like"/>
    <property type="match status" value="1"/>
</dbReference>
<dbReference type="PANTHER" id="PTHR24369">
    <property type="entry name" value="ANTIGEN BSP, PUTATIVE-RELATED"/>
    <property type="match status" value="1"/>
</dbReference>
<name>A0A915CI67_PARUN</name>
<dbReference type="InterPro" id="IPR003591">
    <property type="entry name" value="Leu-rich_rpt_typical-subtyp"/>
</dbReference>
<evidence type="ECO:0000313" key="6">
    <source>
        <dbReference type="WBParaSite" id="PgR223_g001_t01"/>
    </source>
</evidence>
<evidence type="ECO:0000256" key="1">
    <source>
        <dbReference type="ARBA" id="ARBA00022614"/>
    </source>
</evidence>
<dbReference type="InterPro" id="IPR050541">
    <property type="entry name" value="LRR_TM_domain-containing"/>
</dbReference>
<feature type="chain" id="PRO_5037917254" evidence="4">
    <location>
        <begin position="20"/>
        <end position="380"/>
    </location>
</feature>
<dbReference type="AlphaFoldDB" id="A0A915CI67"/>
<keyword evidence="1" id="KW-0433">Leucine-rich repeat</keyword>
<keyword evidence="2 4" id="KW-0732">Signal</keyword>